<dbReference type="RefSeq" id="YP_009097619.1">
    <property type="nucleotide sequence ID" value="NC_025414.1"/>
</dbReference>
<sequence>MNALIVIGLILISVGGAFVIHSLYRHGEAHDWFKYNTRQFVKHFRGEGVTTHVNLYEGFVEFYFTGHGESHTLKKTIVEAKAIYDQTRDGGIRKRLLR</sequence>
<proteinExistence type="predicted"/>
<name>A0A076YHT2_9CAUD</name>
<protein>
    <submittedName>
        <fullName evidence="2">Uncharacterized protein</fullName>
    </submittedName>
</protein>
<keyword evidence="1" id="KW-0472">Membrane</keyword>
<evidence type="ECO:0000313" key="2">
    <source>
        <dbReference type="EMBL" id="AIK67953.1"/>
    </source>
</evidence>
<feature type="transmembrane region" description="Helical" evidence="1">
    <location>
        <begin position="6"/>
        <end position="24"/>
    </location>
</feature>
<dbReference type="EMBL" id="KM236237">
    <property type="protein sequence ID" value="AIK67953.1"/>
    <property type="molecule type" value="Genomic_DNA"/>
</dbReference>
<dbReference type="Proteomes" id="UP000201263">
    <property type="component" value="Segment"/>
</dbReference>
<evidence type="ECO:0000313" key="3">
    <source>
        <dbReference type="Proteomes" id="UP000201263"/>
    </source>
</evidence>
<keyword evidence="1" id="KW-1133">Transmembrane helix</keyword>
<keyword evidence="1" id="KW-0812">Transmembrane</keyword>
<keyword evidence="3" id="KW-1185">Reference proteome</keyword>
<dbReference type="KEGG" id="vg:22113489"/>
<gene>
    <name evidence="2" type="ORF">CPTMiller_0017</name>
</gene>
<dbReference type="GeneID" id="22113489"/>
<accession>A0A076YHT2</accession>
<evidence type="ECO:0000256" key="1">
    <source>
        <dbReference type="SAM" id="Phobius"/>
    </source>
</evidence>
<reference evidence="2 3" key="1">
    <citation type="submission" date="2014-07" db="EMBL/GenBank/DDBJ databases">
        <title>Complete Genome of Citrobacter freundii Myophage Miller.</title>
        <authorList>
            <person name="Hwang K."/>
            <person name="Luna A.J."/>
            <person name="Hernandez A.C."/>
            <person name="Everett G.F.K."/>
        </authorList>
    </citation>
    <scope>NUCLEOTIDE SEQUENCE [LARGE SCALE GENOMIC DNA]</scope>
</reference>
<organism evidence="2 3">
    <name type="scientific">Citrobacter phage Miller</name>
    <dbReference type="NCBI Taxonomy" id="1527524"/>
    <lineage>
        <taxon>Viruses</taxon>
        <taxon>Duplodnaviria</taxon>
        <taxon>Heunggongvirae</taxon>
        <taxon>Uroviricota</taxon>
        <taxon>Caudoviricetes</taxon>
        <taxon>Pantevenvirales</taxon>
        <taxon>Straboviridae</taxon>
        <taxon>Pseudotevenvirus</taxon>
        <taxon>Pseudotevenvirus miller</taxon>
    </lineage>
</organism>